<evidence type="ECO:0000313" key="5">
    <source>
        <dbReference type="Proteomes" id="UP000241022"/>
    </source>
</evidence>
<dbReference type="InterPro" id="IPR013785">
    <property type="entry name" value="Aldolase_TIM"/>
</dbReference>
<dbReference type="Proteomes" id="UP000030944">
    <property type="component" value="Chromosome"/>
</dbReference>
<dbReference type="CDD" id="cd11615">
    <property type="entry name" value="SAF_NeuB_like"/>
    <property type="match status" value="1"/>
</dbReference>
<dbReference type="PANTHER" id="PTHR42966:SF1">
    <property type="entry name" value="SIALIC ACID SYNTHASE"/>
    <property type="match status" value="1"/>
</dbReference>
<feature type="domain" description="AFP-like" evidence="1">
    <location>
        <begin position="311"/>
        <end position="352"/>
    </location>
</feature>
<dbReference type="RefSeq" id="WP_048104469.1">
    <property type="nucleotide sequence ID" value="NZ_CP007026.1"/>
</dbReference>
<dbReference type="OrthoDB" id="71219at2157"/>
<dbReference type="InterPro" id="IPR057736">
    <property type="entry name" value="SAF_PseI/NeuA/NeuB"/>
</dbReference>
<reference evidence="3" key="2">
    <citation type="submission" date="2016-05" db="EMBL/GenBank/DDBJ databases">
        <authorList>
            <person name="Lavstsen T."/>
            <person name="Jespersen J.S."/>
        </authorList>
    </citation>
    <scope>NUCLEOTIDE SEQUENCE [LARGE SCALE GENOMIC DNA]</scope>
    <source>
        <strain evidence="3">U25</strain>
    </source>
</reference>
<dbReference type="SUPFAM" id="SSF51569">
    <property type="entry name" value="Aldolase"/>
    <property type="match status" value="1"/>
</dbReference>
<reference evidence="2 4" key="1">
    <citation type="journal article" date="2015" name="Proc. Natl. Acad. Sci. U.S.A.">
        <title>Genomic and proteomic characterization of "Candidatus Nitrosopelagicus brevis": An ammonia-oxidizing archaeon from the open ocean.</title>
        <authorList>
            <person name="Santoro A.E."/>
            <person name="Dupont C.L."/>
            <person name="Richter R.A."/>
            <person name="Craig M.T."/>
            <person name="Carini P."/>
            <person name="McIlvin M.R."/>
            <person name="Yang Y."/>
            <person name="Orsi W.D."/>
            <person name="Moran D.M."/>
            <person name="Saito M.A."/>
        </authorList>
    </citation>
    <scope>NUCLEOTIDE SEQUENCE [LARGE SCALE GENOMIC DNA]</scope>
    <source>
        <strain evidence="2">CN25</strain>
        <strain evidence="4">V2</strain>
    </source>
</reference>
<dbReference type="InterPro" id="IPR013132">
    <property type="entry name" value="PseI/NeuA/B-like_N"/>
</dbReference>
<evidence type="ECO:0000313" key="3">
    <source>
        <dbReference type="EMBL" id="PTL87446.1"/>
    </source>
</evidence>
<proteinExistence type="predicted"/>
<dbReference type="Gene3D" id="3.90.1210.10">
    <property type="entry name" value="Antifreeze-like/N-acetylneuraminic acid synthase C-terminal domain"/>
    <property type="match status" value="1"/>
</dbReference>
<dbReference type="GO" id="GO:0047444">
    <property type="term" value="F:N-acylneuraminate-9-phosphate synthase activity"/>
    <property type="evidence" value="ECO:0007669"/>
    <property type="project" value="TreeGrafter"/>
</dbReference>
<dbReference type="Pfam" id="PF03102">
    <property type="entry name" value="NeuB"/>
    <property type="match status" value="1"/>
</dbReference>
<dbReference type="AlphaFoldDB" id="A0A0A7UZN8"/>
<dbReference type="PROSITE" id="PS50844">
    <property type="entry name" value="AFP_LIKE"/>
    <property type="match status" value="1"/>
</dbReference>
<evidence type="ECO:0000313" key="4">
    <source>
        <dbReference type="Proteomes" id="UP000030944"/>
    </source>
</evidence>
<dbReference type="InterPro" id="IPR006190">
    <property type="entry name" value="SAF_AFP_Neu5Ac"/>
</dbReference>
<dbReference type="InterPro" id="IPR051690">
    <property type="entry name" value="PseI-like"/>
</dbReference>
<dbReference type="KEGG" id="nbv:T478_0189"/>
<dbReference type="EMBL" id="CP007026">
    <property type="protein sequence ID" value="AJA92237.1"/>
    <property type="molecule type" value="Genomic_DNA"/>
</dbReference>
<dbReference type="PANTHER" id="PTHR42966">
    <property type="entry name" value="N-ACETYLNEURAMINATE SYNTHASE"/>
    <property type="match status" value="1"/>
</dbReference>
<dbReference type="HOGENOM" id="CLU_040465_0_0_2"/>
<protein>
    <submittedName>
        <fullName evidence="3">N-acylneuraminate-9-phosphate synthase</fullName>
    </submittedName>
    <submittedName>
        <fullName evidence="2">NeuB family protein</fullName>
    </submittedName>
</protein>
<dbReference type="InterPro" id="IPR036732">
    <property type="entry name" value="AFP_Neu5c_C_sf"/>
</dbReference>
<dbReference type="Proteomes" id="UP000241022">
    <property type="component" value="Unassembled WGS sequence"/>
</dbReference>
<gene>
    <name evidence="3" type="ORF">A7X95_06020</name>
    <name evidence="2" type="ORF">T478_0189</name>
</gene>
<name>A0A0A7UZN8_9ARCH</name>
<reference evidence="3 5" key="3">
    <citation type="submission" date="2018-04" db="EMBL/GenBank/DDBJ databases">
        <title>Transcriptomics of ammonia oxidizing archaea.</title>
        <authorList>
            <person name="Carini P."/>
        </authorList>
    </citation>
    <scope>NUCLEOTIDE SEQUENCE [LARGE SCALE GENOMIC DNA]</scope>
    <source>
        <strain evidence="3 5">U25</strain>
    </source>
</reference>
<dbReference type="EMBL" id="LXWN01000002">
    <property type="protein sequence ID" value="PTL87446.1"/>
    <property type="molecule type" value="Genomic_DNA"/>
</dbReference>
<accession>A0A0A7UZN8</accession>
<dbReference type="Gene3D" id="3.20.20.70">
    <property type="entry name" value="Aldolase class I"/>
    <property type="match status" value="1"/>
</dbReference>
<evidence type="ECO:0000313" key="2">
    <source>
        <dbReference type="EMBL" id="AJA92237.1"/>
    </source>
</evidence>
<evidence type="ECO:0000259" key="1">
    <source>
        <dbReference type="PROSITE" id="PS50844"/>
    </source>
</evidence>
<dbReference type="GO" id="GO:0016051">
    <property type="term" value="P:carbohydrate biosynthetic process"/>
    <property type="evidence" value="ECO:0007669"/>
    <property type="project" value="InterPro"/>
</dbReference>
<dbReference type="GeneID" id="24816089"/>
<organism evidence="2 4">
    <name type="scientific">Candidatus Nitrosopelagicus brevis</name>
    <dbReference type="NCBI Taxonomy" id="1410606"/>
    <lineage>
        <taxon>Archaea</taxon>
        <taxon>Nitrososphaerota</taxon>
    </lineage>
</organism>
<keyword evidence="5" id="KW-1185">Reference proteome</keyword>
<dbReference type="STRING" id="1410606.T478_0189"/>
<sequence length="352" mass="39568">MKPIYKKIRNPSEVFIIAEAGSNWKCGTKKQDLAQARKLIKTASVCGADAIKFQTYDSSVYVENAGMSNYLSKKGITKSVNEIFDEFSMSYKMLPLLKKICQEYSIEFMSTPFSIKDIHAIDKFVNIHKLASYEINHIPMLEALAKTKKPVIISTGASTLEEINFAIKTMKKFDNNQLCLLQCTSKYPAKINSLNLSVISNFKTKYKIPVGLSDHSTDPLIAPITAVGLGATIIEKHFTLDKSLEGPDHYFALDPIELKTMVTALRNCVISIGNPVKKIHDDEKELRIFAHRAIQTTKKIEIGEKFILGKNIEILRPGNRKRGIDPRFLKKIINKKSRKQIKSGDGVTLNDI</sequence>
<dbReference type="SUPFAM" id="SSF51269">
    <property type="entry name" value="AFP III-like domain"/>
    <property type="match status" value="1"/>
</dbReference>